<accession>A0A7G9WF28</accession>
<sequence length="426" mass="47221">MNKNQLEFGFAEVDITPSGAVETIGFGRPNEWSHGVLHPLSAQVTIWHCGAETCCLAAIDHIGFSRQHADQLRCTIGENLHIAKEKVMLCFSHCHSAPNDSAAPEYYQFVCRQMQKASAAALLNMTPVKAAWGIARTEIGVNRRKGATALDDRLGILKVCDSKTGKLKLLLLRLTAHGNVLKADNHLISPDYFGTVRDTLGTVYSCPIMVTQGASGNIAPKYYQSAINPPDAADERFIRSHTALQDMADIILRDAAPVIEHLQPQETSRMTMYARQLPLFADVPSAEQAHTVAAEAKRFCGIDGTGWLAEGNRLRKNGVKEQQVPIEIQYFLLGKGCLCGTASEIMCEFALQTAQLLKNDLFFFGGYTNGCTGYFPTTEEFDKGGYEVYWSLLHFYMYHGHVFPLRRESAETLVQFTVQNFLTEQS</sequence>
<protein>
    <recommendedName>
        <fullName evidence="3">Neutral/alkaline non-lysosomal ceramidase N-terminal domain-containing protein</fullName>
    </recommendedName>
</protein>
<keyword evidence="2" id="KW-1185">Reference proteome</keyword>
<gene>
    <name evidence="1" type="ORF">H6X83_10070</name>
</gene>
<dbReference type="KEGG" id="caml:H6X83_10070"/>
<organism evidence="1 2">
    <name type="scientific">Caproicibacterium amylolyticum</name>
    <dbReference type="NCBI Taxonomy" id="2766537"/>
    <lineage>
        <taxon>Bacteria</taxon>
        <taxon>Bacillati</taxon>
        <taxon>Bacillota</taxon>
        <taxon>Clostridia</taxon>
        <taxon>Eubacteriales</taxon>
        <taxon>Oscillospiraceae</taxon>
        <taxon>Caproicibacterium</taxon>
    </lineage>
</organism>
<evidence type="ECO:0000313" key="1">
    <source>
        <dbReference type="EMBL" id="QNO17290.1"/>
    </source>
</evidence>
<dbReference type="RefSeq" id="WP_212506358.1">
    <property type="nucleotide sequence ID" value="NZ_CP060696.1"/>
</dbReference>
<name>A0A7G9WF28_9FIRM</name>
<proteinExistence type="predicted"/>
<reference evidence="1 2" key="1">
    <citation type="submission" date="2020-08" db="EMBL/GenBank/DDBJ databases">
        <authorList>
            <person name="Ren C."/>
            <person name="Gu Y."/>
            <person name="Xu Y."/>
        </authorList>
    </citation>
    <scope>NUCLEOTIDE SEQUENCE [LARGE SCALE GENOMIC DNA]</scope>
    <source>
        <strain evidence="1 2">LBM18003</strain>
    </source>
</reference>
<dbReference type="Proteomes" id="UP000516046">
    <property type="component" value="Chromosome"/>
</dbReference>
<dbReference type="AlphaFoldDB" id="A0A7G9WF28"/>
<dbReference type="EMBL" id="CP060696">
    <property type="protein sequence ID" value="QNO17290.1"/>
    <property type="molecule type" value="Genomic_DNA"/>
</dbReference>
<evidence type="ECO:0008006" key="3">
    <source>
        <dbReference type="Google" id="ProtNLM"/>
    </source>
</evidence>
<evidence type="ECO:0000313" key="2">
    <source>
        <dbReference type="Proteomes" id="UP000516046"/>
    </source>
</evidence>